<feature type="compositionally biased region" description="Low complexity" evidence="1">
    <location>
        <begin position="39"/>
        <end position="53"/>
    </location>
</feature>
<evidence type="ECO:0000313" key="3">
    <source>
        <dbReference type="Proteomes" id="UP001345219"/>
    </source>
</evidence>
<organism evidence="2 3">
    <name type="scientific">Trapa incisa</name>
    <dbReference type="NCBI Taxonomy" id="236973"/>
    <lineage>
        <taxon>Eukaryota</taxon>
        <taxon>Viridiplantae</taxon>
        <taxon>Streptophyta</taxon>
        <taxon>Embryophyta</taxon>
        <taxon>Tracheophyta</taxon>
        <taxon>Spermatophyta</taxon>
        <taxon>Magnoliopsida</taxon>
        <taxon>eudicotyledons</taxon>
        <taxon>Gunneridae</taxon>
        <taxon>Pentapetalae</taxon>
        <taxon>rosids</taxon>
        <taxon>malvids</taxon>
        <taxon>Myrtales</taxon>
        <taxon>Lythraceae</taxon>
        <taxon>Trapa</taxon>
    </lineage>
</organism>
<gene>
    <name evidence="2" type="ORF">SAY87_018818</name>
</gene>
<feature type="region of interest" description="Disordered" evidence="1">
    <location>
        <begin position="39"/>
        <end position="58"/>
    </location>
</feature>
<dbReference type="Proteomes" id="UP001345219">
    <property type="component" value="Chromosome 15"/>
</dbReference>
<proteinExistence type="predicted"/>
<feature type="compositionally biased region" description="Polar residues" evidence="1">
    <location>
        <begin position="1"/>
        <end position="14"/>
    </location>
</feature>
<name>A0AAN7Q0Q0_9MYRT</name>
<keyword evidence="3" id="KW-1185">Reference proteome</keyword>
<dbReference type="AlphaFoldDB" id="A0AAN7Q0Q0"/>
<dbReference type="EMBL" id="JAXIOK010000012">
    <property type="protein sequence ID" value="KAK4757517.1"/>
    <property type="molecule type" value="Genomic_DNA"/>
</dbReference>
<accession>A0AAN7Q0Q0</accession>
<evidence type="ECO:0000313" key="2">
    <source>
        <dbReference type="EMBL" id="KAK4757517.1"/>
    </source>
</evidence>
<comment type="caution">
    <text evidence="2">The sequence shown here is derived from an EMBL/GenBank/DDBJ whole genome shotgun (WGS) entry which is preliminary data.</text>
</comment>
<evidence type="ECO:0000256" key="1">
    <source>
        <dbReference type="SAM" id="MobiDB-lite"/>
    </source>
</evidence>
<reference evidence="2 3" key="1">
    <citation type="journal article" date="2023" name="Hortic Res">
        <title>Pangenome of water caltrop reveals structural variations and asymmetric subgenome divergence after allopolyploidization.</title>
        <authorList>
            <person name="Zhang X."/>
            <person name="Chen Y."/>
            <person name="Wang L."/>
            <person name="Yuan Y."/>
            <person name="Fang M."/>
            <person name="Shi L."/>
            <person name="Lu R."/>
            <person name="Comes H.P."/>
            <person name="Ma Y."/>
            <person name="Chen Y."/>
            <person name="Huang G."/>
            <person name="Zhou Y."/>
            <person name="Zheng Z."/>
            <person name="Qiu Y."/>
        </authorList>
    </citation>
    <scope>NUCLEOTIDE SEQUENCE [LARGE SCALE GENOMIC DNA]</scope>
    <source>
        <tissue evidence="2">Roots</tissue>
    </source>
</reference>
<feature type="region of interest" description="Disordered" evidence="1">
    <location>
        <begin position="1"/>
        <end position="23"/>
    </location>
</feature>
<sequence>MLVDSSIPSLSNQYGIPGSSSSFNPSLSQYSKISSVLNPSSSRSVESSASRSSYINPSDPTREYILDLTKFHDPEQPEKIFPIASSSDSLSAQMAFPWINSTKSAAMLSNLFPTKDEH</sequence>
<protein>
    <submittedName>
        <fullName evidence="2">Uncharacterized protein</fullName>
    </submittedName>
</protein>